<gene>
    <name evidence="1" type="ORF">RJT34_18537</name>
</gene>
<dbReference type="AlphaFoldDB" id="A0AAN9PEM9"/>
<name>A0AAN9PEM9_CLITE</name>
<dbReference type="EMBL" id="JAYKXN010000004">
    <property type="protein sequence ID" value="KAK7295626.1"/>
    <property type="molecule type" value="Genomic_DNA"/>
</dbReference>
<evidence type="ECO:0000313" key="2">
    <source>
        <dbReference type="Proteomes" id="UP001359559"/>
    </source>
</evidence>
<keyword evidence="2" id="KW-1185">Reference proteome</keyword>
<organism evidence="1 2">
    <name type="scientific">Clitoria ternatea</name>
    <name type="common">Butterfly pea</name>
    <dbReference type="NCBI Taxonomy" id="43366"/>
    <lineage>
        <taxon>Eukaryota</taxon>
        <taxon>Viridiplantae</taxon>
        <taxon>Streptophyta</taxon>
        <taxon>Embryophyta</taxon>
        <taxon>Tracheophyta</taxon>
        <taxon>Spermatophyta</taxon>
        <taxon>Magnoliopsida</taxon>
        <taxon>eudicotyledons</taxon>
        <taxon>Gunneridae</taxon>
        <taxon>Pentapetalae</taxon>
        <taxon>rosids</taxon>
        <taxon>fabids</taxon>
        <taxon>Fabales</taxon>
        <taxon>Fabaceae</taxon>
        <taxon>Papilionoideae</taxon>
        <taxon>50 kb inversion clade</taxon>
        <taxon>NPAAA clade</taxon>
        <taxon>indigoferoid/millettioid clade</taxon>
        <taxon>Phaseoleae</taxon>
        <taxon>Clitoria</taxon>
    </lineage>
</organism>
<reference evidence="1 2" key="1">
    <citation type="submission" date="2024-01" db="EMBL/GenBank/DDBJ databases">
        <title>The genomes of 5 underutilized Papilionoideae crops provide insights into root nodulation and disease resistance.</title>
        <authorList>
            <person name="Yuan L."/>
        </authorList>
    </citation>
    <scope>NUCLEOTIDE SEQUENCE [LARGE SCALE GENOMIC DNA]</scope>
    <source>
        <strain evidence="1">LY-2023</strain>
        <tissue evidence="1">Leaf</tissue>
    </source>
</reference>
<protein>
    <submittedName>
        <fullName evidence="1">Uncharacterized protein</fullName>
    </submittedName>
</protein>
<sequence>MRKRNQRRVAPPFHFESEDSLSLSLSLSVSTRREKQNYLANNHPSKITTTLCNPYFLSLSLSLSSLSLSLSHKP</sequence>
<comment type="caution">
    <text evidence="1">The sequence shown here is derived from an EMBL/GenBank/DDBJ whole genome shotgun (WGS) entry which is preliminary data.</text>
</comment>
<dbReference type="Proteomes" id="UP001359559">
    <property type="component" value="Unassembled WGS sequence"/>
</dbReference>
<evidence type="ECO:0000313" key="1">
    <source>
        <dbReference type="EMBL" id="KAK7295626.1"/>
    </source>
</evidence>
<proteinExistence type="predicted"/>
<accession>A0AAN9PEM9</accession>